<reference evidence="1 2" key="1">
    <citation type="submission" date="2024-10" db="EMBL/GenBank/DDBJ databases">
        <authorList>
            <person name="Ratan Roy A."/>
            <person name="Morales Sandoval P.H."/>
            <person name="De Los Santos Villalobos S."/>
            <person name="Chakraborty S."/>
            <person name="Mukherjee J."/>
        </authorList>
    </citation>
    <scope>NUCLEOTIDE SEQUENCE [LARGE SCALE GENOMIC DNA]</scope>
    <source>
        <strain evidence="1 2">S1</strain>
    </source>
</reference>
<organism evidence="1 2">
    <name type="scientific">Almyronema epifaneia S1</name>
    <dbReference type="NCBI Taxonomy" id="2991925"/>
    <lineage>
        <taxon>Bacteria</taxon>
        <taxon>Bacillati</taxon>
        <taxon>Cyanobacteriota</taxon>
        <taxon>Cyanophyceae</taxon>
        <taxon>Nodosilineales</taxon>
        <taxon>Nodosilineaceae</taxon>
        <taxon>Almyronema</taxon>
        <taxon>Almyronema epifaneia</taxon>
    </lineage>
</organism>
<proteinExistence type="predicted"/>
<accession>A0ABW6ICK6</accession>
<comment type="caution">
    <text evidence="1">The sequence shown here is derived from an EMBL/GenBank/DDBJ whole genome shotgun (WGS) entry which is preliminary data.</text>
</comment>
<evidence type="ECO:0000313" key="1">
    <source>
        <dbReference type="EMBL" id="MFE4105779.1"/>
    </source>
</evidence>
<protein>
    <submittedName>
        <fullName evidence="1">Uncharacterized protein</fullName>
    </submittedName>
</protein>
<sequence length="126" mass="14652">MIRWLRPEYQAPETIEAEPQQTVLDVIAQEEPIVEPVEQQQWPSQPKEQLAAIRDLLRTSSGEWTVKQLAAQFKGRITQKKLEAITANLERLEWFGLAFVKRLQRSIARTENDLTYWQFTESAQAA</sequence>
<dbReference type="RefSeq" id="WP_377962900.1">
    <property type="nucleotide sequence ID" value="NZ_JBHZOL010000032.1"/>
</dbReference>
<gene>
    <name evidence="1" type="ORF">ACFVKH_05790</name>
</gene>
<dbReference type="Proteomes" id="UP001600165">
    <property type="component" value="Unassembled WGS sequence"/>
</dbReference>
<name>A0ABW6ICK6_9CYAN</name>
<keyword evidence="2" id="KW-1185">Reference proteome</keyword>
<dbReference type="EMBL" id="JBHZOL010000032">
    <property type="protein sequence ID" value="MFE4105779.1"/>
    <property type="molecule type" value="Genomic_DNA"/>
</dbReference>
<evidence type="ECO:0000313" key="2">
    <source>
        <dbReference type="Proteomes" id="UP001600165"/>
    </source>
</evidence>